<sequence>MPIFGDQLALNDSHLTEFLKELGIEMGRYIQPSPPITTNVILNSLVKFSMYSRDLMLISLTAVDTISANNGCPLKIPRRYQNSLQKAVVILEKKPPIPTRHEQRT</sequence>
<reference evidence="1" key="2">
    <citation type="submission" date="2020-05" db="UniProtKB">
        <authorList>
            <consortium name="EnsemblMetazoa"/>
        </authorList>
    </citation>
    <scope>IDENTIFICATION</scope>
    <source>
        <strain evidence="1">IAEA</strain>
    </source>
</reference>
<accession>A0A1B0C7T5</accession>
<dbReference type="VEuPathDB" id="VectorBase:GPPI051639"/>
<organism evidence="1 2">
    <name type="scientific">Glossina palpalis gambiensis</name>
    <dbReference type="NCBI Taxonomy" id="67801"/>
    <lineage>
        <taxon>Eukaryota</taxon>
        <taxon>Metazoa</taxon>
        <taxon>Ecdysozoa</taxon>
        <taxon>Arthropoda</taxon>
        <taxon>Hexapoda</taxon>
        <taxon>Insecta</taxon>
        <taxon>Pterygota</taxon>
        <taxon>Neoptera</taxon>
        <taxon>Endopterygota</taxon>
        <taxon>Diptera</taxon>
        <taxon>Brachycera</taxon>
        <taxon>Muscomorpha</taxon>
        <taxon>Hippoboscoidea</taxon>
        <taxon>Glossinidae</taxon>
        <taxon>Glossina</taxon>
    </lineage>
</organism>
<keyword evidence="2" id="KW-1185">Reference proteome</keyword>
<protein>
    <submittedName>
        <fullName evidence="1">Uncharacterized protein</fullName>
    </submittedName>
</protein>
<evidence type="ECO:0000313" key="1">
    <source>
        <dbReference type="EnsemblMetazoa" id="GPPI051639-PA"/>
    </source>
</evidence>
<name>A0A1B0C7T5_9MUSC</name>
<dbReference type="EnsemblMetazoa" id="GPPI051639-RA">
    <property type="protein sequence ID" value="GPPI051639-PA"/>
    <property type="gene ID" value="GPPI051639"/>
</dbReference>
<reference evidence="2" key="1">
    <citation type="submission" date="2015-01" db="EMBL/GenBank/DDBJ databases">
        <authorList>
            <person name="Aksoy S."/>
            <person name="Warren W."/>
            <person name="Wilson R.K."/>
        </authorList>
    </citation>
    <scope>NUCLEOTIDE SEQUENCE [LARGE SCALE GENOMIC DNA]</scope>
    <source>
        <strain evidence="2">IAEA</strain>
    </source>
</reference>
<dbReference type="EMBL" id="JXJN01031084">
    <property type="status" value="NOT_ANNOTATED_CDS"/>
    <property type="molecule type" value="Genomic_DNA"/>
</dbReference>
<evidence type="ECO:0000313" key="2">
    <source>
        <dbReference type="Proteomes" id="UP000092460"/>
    </source>
</evidence>
<dbReference type="AlphaFoldDB" id="A0A1B0C7T5"/>
<dbReference type="Proteomes" id="UP000092460">
    <property type="component" value="Unassembled WGS sequence"/>
</dbReference>
<proteinExistence type="predicted"/>